<dbReference type="InterPro" id="IPR056133">
    <property type="entry name" value="DUF7716"/>
</dbReference>
<dbReference type="Proteomes" id="UP001075704">
    <property type="component" value="Unassembled WGS sequence"/>
</dbReference>
<reference evidence="3" key="3">
    <citation type="submission" date="2022-12" db="EMBL/GenBank/DDBJ databases">
        <title>Development of a Multilocus Sequence Typing Scheme for Bacteroides fragilis Based on Whole Genome Sequencing Data and Clinical Application.</title>
        <authorList>
            <person name="Nielsen F.D."/>
            <person name="Justesen U.S."/>
        </authorList>
    </citation>
    <scope>NUCLEOTIDE SEQUENCE</scope>
    <source>
        <strain evidence="3">BF_BC_ODE_DK_2015_2</strain>
    </source>
</reference>
<evidence type="ECO:0000259" key="1">
    <source>
        <dbReference type="Pfam" id="PF24832"/>
    </source>
</evidence>
<name>A0A0I9SDY2_BACFG</name>
<dbReference type="Pfam" id="PF24832">
    <property type="entry name" value="DUF7716"/>
    <property type="match status" value="1"/>
</dbReference>
<dbReference type="EMBL" id="JMZZ02000027">
    <property type="protein sequence ID" value="KFX76587.1"/>
    <property type="molecule type" value="Genomic_DNA"/>
</dbReference>
<comment type="caution">
    <text evidence="2">The sequence shown here is derived from an EMBL/GenBank/DDBJ whole genome shotgun (WGS) entry which is preliminary data.</text>
</comment>
<evidence type="ECO:0000313" key="2">
    <source>
        <dbReference type="EMBL" id="KFX76587.1"/>
    </source>
</evidence>
<gene>
    <name evidence="2" type="ORF">EE52_0200360</name>
    <name evidence="3" type="ORF">O1422_03940</name>
</gene>
<dbReference type="RefSeq" id="WP_044299300.1">
    <property type="nucleotide sequence ID" value="NZ_CP018937.1"/>
</dbReference>
<sequence>MKNLELRKPYQLQEIIDSISKDILDNGFTDANYCLYSNEDIAKLELLCYLELYPIVTDEDEELYPDFVKEKSLKLFYYGQQFEDVLINVSNQKGSASINDYIEGLNYYMKHDTFMDFE</sequence>
<protein>
    <recommendedName>
        <fullName evidence="1">DUF7716 domain-containing protein</fullName>
    </recommendedName>
</protein>
<dbReference type="EMBL" id="JAPUAC010000002">
    <property type="protein sequence ID" value="MCZ2653312.1"/>
    <property type="molecule type" value="Genomic_DNA"/>
</dbReference>
<proteinExistence type="predicted"/>
<organism evidence="2">
    <name type="scientific">Bacteroides fragilis</name>
    <dbReference type="NCBI Taxonomy" id="817"/>
    <lineage>
        <taxon>Bacteria</taxon>
        <taxon>Pseudomonadati</taxon>
        <taxon>Bacteroidota</taxon>
        <taxon>Bacteroidia</taxon>
        <taxon>Bacteroidales</taxon>
        <taxon>Bacteroidaceae</taxon>
        <taxon>Bacteroides</taxon>
    </lineage>
</organism>
<dbReference type="AlphaFoldDB" id="A0A0I9SDY2"/>
<reference evidence="2" key="1">
    <citation type="book" date="2014" name="THE 24TH EUROPEAN CONGRESS OF CLINICAL MICROBIOLOGY AND INFECTIOUS DISEASES" publisher="ECCMID 2014" city="Barcelona, Spain">
        <title>Identification of resistance genes in three multidrug-resistant Bacteroides fragilis isolates by whole genome sequencing.</title>
        <editorList>
            <person name="Unknown"/>
            <person name="A."/>
        </editorList>
        <authorList>
            <person name="Sydenham T.V."/>
            <person name="Hasman H."/>
            <person name="Wang M."/>
            <person name="Soki J."/>
            <person name="Nagy E."/>
            <person name="Justesen U.S."/>
        </authorList>
    </citation>
    <scope>NUCLEOTIDE SEQUENCE</scope>
    <source>
        <strain evidence="2">DCMOUH0018B</strain>
    </source>
</reference>
<dbReference type="PATRIC" id="fig|817.53.peg.71"/>
<feature type="domain" description="DUF7716" evidence="1">
    <location>
        <begin position="30"/>
        <end position="117"/>
    </location>
</feature>
<evidence type="ECO:0000313" key="3">
    <source>
        <dbReference type="EMBL" id="MCZ2653312.1"/>
    </source>
</evidence>
<reference evidence="2" key="2">
    <citation type="submission" date="2014-07" db="EMBL/GenBank/DDBJ databases">
        <title>Genetics and epidemiology of antimicrobial resistance in B. fragilis group.</title>
        <authorList>
            <person name="Sydenham T.V."/>
            <person name="Hasman H."/>
            <person name="Kemp M."/>
            <person name="Justesen U.S."/>
        </authorList>
    </citation>
    <scope>NUCLEOTIDE SEQUENCE [LARGE SCALE GENOMIC DNA]</scope>
    <source>
        <strain evidence="2">DCMOUH0018B</strain>
    </source>
</reference>
<accession>A0A0I9SDY2</accession>